<dbReference type="GO" id="GO:0043565">
    <property type="term" value="F:sequence-specific DNA binding"/>
    <property type="evidence" value="ECO:0007669"/>
    <property type="project" value="InterPro"/>
</dbReference>
<evidence type="ECO:0000313" key="3">
    <source>
        <dbReference type="Proteomes" id="UP000000442"/>
    </source>
</evidence>
<dbReference type="GO" id="GO:0003700">
    <property type="term" value="F:DNA-binding transcription factor activity"/>
    <property type="evidence" value="ECO:0007669"/>
    <property type="project" value="InterPro"/>
</dbReference>
<keyword evidence="3" id="KW-1185">Reference proteome</keyword>
<dbReference type="eggNOG" id="COG2169">
    <property type="taxonomic scope" value="Bacteria"/>
</dbReference>
<dbReference type="HOGENOM" id="CLU_1616331_0_0_7"/>
<evidence type="ECO:0000313" key="2">
    <source>
        <dbReference type="EMBL" id="ACN16574.1"/>
    </source>
</evidence>
<protein>
    <submittedName>
        <fullName evidence="2">Methylphosphotriester-DNA alkyltransferase</fullName>
    </submittedName>
</protein>
<dbReference type="EMBL" id="CP001087">
    <property type="protein sequence ID" value="ACN16574.1"/>
    <property type="molecule type" value="Genomic_DNA"/>
</dbReference>
<dbReference type="InterPro" id="IPR018060">
    <property type="entry name" value="HTH_AraC"/>
</dbReference>
<organism evidence="2 3">
    <name type="scientific">Desulforapulum autotrophicum (strain ATCC 43914 / DSM 3382 / VKM B-1955 / HRM2)</name>
    <name type="common">Desulfobacterium autotrophicum</name>
    <dbReference type="NCBI Taxonomy" id="177437"/>
    <lineage>
        <taxon>Bacteria</taxon>
        <taxon>Pseudomonadati</taxon>
        <taxon>Thermodesulfobacteriota</taxon>
        <taxon>Desulfobacteria</taxon>
        <taxon>Desulfobacterales</taxon>
        <taxon>Desulfobacteraceae</taxon>
        <taxon>Desulforapulum</taxon>
    </lineage>
</organism>
<accession>C0Q969</accession>
<feature type="domain" description="HTH araC/xylS-type" evidence="1">
    <location>
        <begin position="41"/>
        <end position="97"/>
    </location>
</feature>
<dbReference type="PROSITE" id="PS01124">
    <property type="entry name" value="HTH_ARAC_FAMILY_2"/>
    <property type="match status" value="1"/>
</dbReference>
<sequence>MVYFKDIFEALDQYYRPCLRCRPDIHLDYYNGNASGTLIVQTALKMIYDGYLNTNTITDLANELAVSDRHLRKLFIENLGVPPVKIARYHRALFAKKIAPVFRQARYRHRFCLGIRLHPSVQPGFQRNFWYYAVGDKKGKGQFRRRKHYLAAALCQTVRFFPSD</sequence>
<gene>
    <name evidence="2" type="ordered locus">HRM2_35030</name>
</gene>
<dbReference type="SUPFAM" id="SSF57884">
    <property type="entry name" value="Ada DNA repair protein, N-terminal domain (N-Ada 10)"/>
    <property type="match status" value="1"/>
</dbReference>
<evidence type="ECO:0000259" key="1">
    <source>
        <dbReference type="PROSITE" id="PS01124"/>
    </source>
</evidence>
<proteinExistence type="predicted"/>
<dbReference type="AlphaFoldDB" id="C0Q969"/>
<dbReference type="KEGG" id="dat:HRM2_35030"/>
<dbReference type="InterPro" id="IPR035451">
    <property type="entry name" value="Ada-like_dom_sf"/>
</dbReference>
<name>C0Q969_DESAH</name>
<dbReference type="STRING" id="177437.HRM2_35030"/>
<dbReference type="Gene3D" id="1.10.10.60">
    <property type="entry name" value="Homeodomain-like"/>
    <property type="match status" value="1"/>
</dbReference>
<dbReference type="Proteomes" id="UP000000442">
    <property type="component" value="Chromosome"/>
</dbReference>
<reference evidence="2 3" key="1">
    <citation type="journal article" date="2009" name="Environ. Microbiol.">
        <title>Genome sequence of Desulfobacterium autotrophicum HRM2, a marine sulfate reducer oxidizing organic carbon completely to carbon dioxide.</title>
        <authorList>
            <person name="Strittmatter A.W."/>
            <person name="Liesegang H."/>
            <person name="Rabus R."/>
            <person name="Decker I."/>
            <person name="Amann J."/>
            <person name="Andres S."/>
            <person name="Henne A."/>
            <person name="Fricke W.F."/>
            <person name="Martinez-Arias R."/>
            <person name="Bartels D."/>
            <person name="Goesmann A."/>
            <person name="Krause L."/>
            <person name="Puehler A."/>
            <person name="Klenk H.P."/>
            <person name="Richter M."/>
            <person name="Schuler M."/>
            <person name="Gloeckner F.O."/>
            <person name="Meyerdierks A."/>
            <person name="Gottschalk G."/>
            <person name="Amann R."/>
        </authorList>
    </citation>
    <scope>NUCLEOTIDE SEQUENCE [LARGE SCALE GENOMIC DNA]</scope>
    <source>
        <strain evidence="3">ATCC 43914 / DSM 3382 / HRM2</strain>
    </source>
</reference>